<evidence type="ECO:0000259" key="1">
    <source>
        <dbReference type="Pfam" id="PF00483"/>
    </source>
</evidence>
<dbReference type="PANTHER" id="PTHR22572">
    <property type="entry name" value="SUGAR-1-PHOSPHATE GUANYL TRANSFERASE"/>
    <property type="match status" value="1"/>
</dbReference>
<reference evidence="2" key="1">
    <citation type="journal article" date="2011" name="ISME J.">
        <title>The endosymbionts of the deep-sea tubeworms Riftia pachyptila and Tevnia jerichonana share an identical physiology as revealed by proteogenomic analyses.</title>
        <authorList>
            <person name="Gardebrecht A."/>
            <person name="Markert S."/>
            <person name="Felbeck H."/>
            <person name="Thuermer A."/>
            <person name="Albrecht D."/>
            <person name="Wollherr A."/>
            <person name="Kabisch J."/>
            <person name="Lehmann R."/>
            <person name="Daniel R."/>
            <person name="Liesegang H."/>
            <person name="Hecker M."/>
            <person name="Sievert S.M."/>
            <person name="Schweder T."/>
        </authorList>
    </citation>
    <scope>NUCLEOTIDE SEQUENCE [LARGE SCALE GENOMIC DNA]</scope>
</reference>
<dbReference type="InterPro" id="IPR050486">
    <property type="entry name" value="Mannose-1P_guanyltransferase"/>
</dbReference>
<dbReference type="SUPFAM" id="SSF53448">
    <property type="entry name" value="Nucleotide-diphospho-sugar transferases"/>
    <property type="match status" value="1"/>
</dbReference>
<dbReference type="Pfam" id="PF00483">
    <property type="entry name" value="NTP_transferase"/>
    <property type="match status" value="1"/>
</dbReference>
<proteinExistence type="predicted"/>
<keyword evidence="3" id="KW-1185">Reference proteome</keyword>
<dbReference type="InterPro" id="IPR029044">
    <property type="entry name" value="Nucleotide-diphossugar_trans"/>
</dbReference>
<name>G2DE13_9GAMM</name>
<comment type="caution">
    <text evidence="2">The sequence shown here is derived from an EMBL/GenBank/DDBJ whole genome shotgun (WGS) entry which is preliminary data.</text>
</comment>
<dbReference type="Proteomes" id="UP000004491">
    <property type="component" value="Unassembled WGS sequence"/>
</dbReference>
<gene>
    <name evidence="2" type="ORF">Rifp1Sym_bu00090</name>
</gene>
<evidence type="ECO:0000313" key="3">
    <source>
        <dbReference type="Proteomes" id="UP000004491"/>
    </source>
</evidence>
<dbReference type="InterPro" id="IPR005835">
    <property type="entry name" value="NTP_transferase_dom"/>
</dbReference>
<dbReference type="AlphaFoldDB" id="G2DE13"/>
<dbReference type="EMBL" id="AFOC01000048">
    <property type="protein sequence ID" value="EGV51134.1"/>
    <property type="molecule type" value="Genomic_DNA"/>
</dbReference>
<accession>G2DE13</accession>
<protein>
    <submittedName>
        <fullName evidence="2">Mannose-1-phosphate guanyltransferase</fullName>
        <ecNumber evidence="2">2.7.7.13</ecNumber>
    </submittedName>
</protein>
<dbReference type="GO" id="GO:0004475">
    <property type="term" value="F:mannose-1-phosphate guanylyltransferase (GTP) activity"/>
    <property type="evidence" value="ECO:0007669"/>
    <property type="project" value="UniProtKB-EC"/>
</dbReference>
<keyword evidence="2" id="KW-0548">Nucleotidyltransferase</keyword>
<keyword evidence="2" id="KW-0808">Transferase</keyword>
<sequence>MMAESAVDNVRAVILAGGKGMRLRPLTTVLPKPLVPLGNKPILEVLMRRLGSFGLKDISICTGYLAEIIMAVCGDGSKYDARISYSGEEKPLGTAAPLARIPDLPETVIVMNGDLLTTLDFGKMIEFHKAQQADFTIGVYKRDVKIDFGVVQSDDDGLFTGFIEKPTYHYEVSMGVNVINREVIAGIDPDEYLDMPDLIQRVHDQGGKVALYREDCYWLDIGRMDDYATAQEEFAGMEDQFLGIKK</sequence>
<dbReference type="Gene3D" id="3.90.550.10">
    <property type="entry name" value="Spore Coat Polysaccharide Biosynthesis Protein SpsA, Chain A"/>
    <property type="match status" value="1"/>
</dbReference>
<evidence type="ECO:0000313" key="2">
    <source>
        <dbReference type="EMBL" id="EGV51134.1"/>
    </source>
</evidence>
<dbReference type="EC" id="2.7.7.13" evidence="2"/>
<organism evidence="2 3">
    <name type="scientific">endosymbiont of Riftia pachyptila</name>
    <name type="common">vent Ph05</name>
    <dbReference type="NCBI Taxonomy" id="1048808"/>
    <lineage>
        <taxon>Bacteria</taxon>
        <taxon>Pseudomonadati</taxon>
        <taxon>Pseudomonadota</taxon>
        <taxon>Gammaproteobacteria</taxon>
        <taxon>sulfur-oxidizing symbionts</taxon>
    </lineage>
</organism>
<feature type="domain" description="Nucleotidyl transferase" evidence="1">
    <location>
        <begin position="12"/>
        <end position="233"/>
    </location>
</feature>